<sequence length="313" mass="35611">MSQKLIKLNNSDSVKSKKNFKKFLGMFKIRRLITIVLATAFFASLAIANANASEHGELKNTIENNFRQNLQKRGMSDIKLNVEILKQLKMLDGFYFVKVNINDEARGKQATDYIITNGTYLLPDVINISEGKSLKSNMAFLYDTYNVPTKGLSLIYGNRNAENVIVDISDFQCPYCRKAHDYIKEKVKGMDDVAIYVAHMPLQIHDKAVIYAKIFEAGKIMGKNFSDELYSGQYDNLTKDKVIETFAEKSGDKKRFKKLLDSEQVQQKLSRGKEVARKMGVSSTPVLFFNGRKVEGYNTDLMDKGLELFKNNN</sequence>
<evidence type="ECO:0000313" key="3">
    <source>
        <dbReference type="Proteomes" id="UP000006621"/>
    </source>
</evidence>
<dbReference type="InterPro" id="IPR036249">
    <property type="entry name" value="Thioredoxin-like_sf"/>
</dbReference>
<evidence type="ECO:0000259" key="1">
    <source>
        <dbReference type="Pfam" id="PF13462"/>
    </source>
</evidence>
<dbReference type="InterPro" id="IPR012336">
    <property type="entry name" value="Thioredoxin-like_fold"/>
</dbReference>
<dbReference type="RefSeq" id="WP_013886181.1">
    <property type="nucleotide sequence ID" value="NC_015672.1"/>
</dbReference>
<dbReference type="PANTHER" id="PTHR35272:SF3">
    <property type="entry name" value="THIOL:DISULFIDE INTERCHANGE PROTEIN DSBC"/>
    <property type="match status" value="1"/>
</dbReference>
<protein>
    <recommendedName>
        <fullName evidence="1">Thioredoxin-like fold domain-containing protein</fullName>
    </recommendedName>
</protein>
<dbReference type="eggNOG" id="COG1651">
    <property type="taxonomic scope" value="Bacteria"/>
</dbReference>
<reference evidence="2 3" key="1">
    <citation type="journal article" date="2011" name="Stand. Genomic Sci.">
        <title>Genome sequence of the moderately thermophilic halophile Flexistipes sinusarabici strain (MAS10).</title>
        <authorList>
            <person name="Lapidus A."/>
            <person name="Chertkov O."/>
            <person name="Nolan M."/>
            <person name="Lucas S."/>
            <person name="Hammon N."/>
            <person name="Deshpande S."/>
            <person name="Cheng J.F."/>
            <person name="Tapia R."/>
            <person name="Han C."/>
            <person name="Goodwin L."/>
            <person name="Pitluck S."/>
            <person name="Liolios K."/>
            <person name="Pagani I."/>
            <person name="Ivanova N."/>
            <person name="Huntemann M."/>
            <person name="Mavromatis K."/>
            <person name="Mikhailova N."/>
            <person name="Pati A."/>
            <person name="Chen A."/>
            <person name="Palaniappan K."/>
            <person name="Land M."/>
            <person name="Hauser L."/>
            <person name="Brambilla E.M."/>
            <person name="Rohde M."/>
            <person name="Abt B."/>
            <person name="Spring S."/>
            <person name="Goker M."/>
            <person name="Bristow J."/>
            <person name="Eisen J.A."/>
            <person name="Markowitz V."/>
            <person name="Hugenholtz P."/>
            <person name="Kyrpides N.C."/>
            <person name="Klenk H.P."/>
            <person name="Woyke T."/>
        </authorList>
    </citation>
    <scope>NUCLEOTIDE SEQUENCE [LARGE SCALE GENOMIC DNA]</scope>
    <source>
        <strain evidence="3">DSM 4947 / MAS 10</strain>
    </source>
</reference>
<name>F8E5R0_FLESM</name>
<keyword evidence="3" id="KW-1185">Reference proteome</keyword>
<dbReference type="KEGG" id="fsi:Flexsi_1033"/>
<dbReference type="PANTHER" id="PTHR35272">
    <property type="entry name" value="THIOL:DISULFIDE INTERCHANGE PROTEIN DSBC-RELATED"/>
    <property type="match status" value="1"/>
</dbReference>
<dbReference type="Proteomes" id="UP000006621">
    <property type="component" value="Chromosome"/>
</dbReference>
<organism evidence="2 3">
    <name type="scientific">Flexistipes sinusarabici (strain ATCC 49648 / DSM 4947 / MAS 10)</name>
    <dbReference type="NCBI Taxonomy" id="717231"/>
    <lineage>
        <taxon>Bacteria</taxon>
        <taxon>Pseudomonadati</taxon>
        <taxon>Deferribacterota</taxon>
        <taxon>Deferribacteres</taxon>
        <taxon>Deferribacterales</taxon>
        <taxon>Flexistipitaceae</taxon>
        <taxon>Flexistipes</taxon>
    </lineage>
</organism>
<dbReference type="OrthoDB" id="9784686at2"/>
<dbReference type="AlphaFoldDB" id="F8E5R0"/>
<dbReference type="SUPFAM" id="SSF52833">
    <property type="entry name" value="Thioredoxin-like"/>
    <property type="match status" value="1"/>
</dbReference>
<feature type="domain" description="Thioredoxin-like fold" evidence="1">
    <location>
        <begin position="153"/>
        <end position="299"/>
    </location>
</feature>
<dbReference type="InterPro" id="IPR051470">
    <property type="entry name" value="Thiol:disulfide_interchange"/>
</dbReference>
<reference evidence="3" key="2">
    <citation type="submission" date="2011-06" db="EMBL/GenBank/DDBJ databases">
        <title>The complete genome of Flexistipes sinusarabici DSM 4947.</title>
        <authorList>
            <person name="Lucas S."/>
            <person name="Han J."/>
            <person name="Lapidus A."/>
            <person name="Bruce D."/>
            <person name="Goodwin L."/>
            <person name="Pitluck S."/>
            <person name="Peters L."/>
            <person name="Kyrpides N."/>
            <person name="Mavromatis K."/>
            <person name="Ivanova N."/>
            <person name="Mikhailova N."/>
            <person name="Chertkov O."/>
            <person name="Detter J.C."/>
            <person name="Tapia R."/>
            <person name="Han C."/>
            <person name="Land M."/>
            <person name="Hauser L."/>
            <person name="Markowitz V."/>
            <person name="Cheng J.-F."/>
            <person name="Hugenholtz P."/>
            <person name="Woyke T."/>
            <person name="Wu D."/>
            <person name="Spring S."/>
            <person name="Schroeder M."/>
            <person name="Brambilla E."/>
            <person name="Klenk H.-P."/>
            <person name="Eisen J.A."/>
        </authorList>
    </citation>
    <scope>NUCLEOTIDE SEQUENCE [LARGE SCALE GENOMIC DNA]</scope>
    <source>
        <strain evidence="3">DSM 4947 / MAS 10</strain>
    </source>
</reference>
<dbReference type="Pfam" id="PF13462">
    <property type="entry name" value="Thioredoxin_4"/>
    <property type="match status" value="1"/>
</dbReference>
<dbReference type="STRING" id="717231.Flexsi_1033"/>
<dbReference type="EMBL" id="CP002858">
    <property type="protein sequence ID" value="AEI14691.1"/>
    <property type="molecule type" value="Genomic_DNA"/>
</dbReference>
<gene>
    <name evidence="2" type="ordered locus">Flexsi_1033</name>
</gene>
<dbReference type="HOGENOM" id="CLU_1010773_0_0_0"/>
<evidence type="ECO:0000313" key="2">
    <source>
        <dbReference type="EMBL" id="AEI14691.1"/>
    </source>
</evidence>
<proteinExistence type="predicted"/>
<dbReference type="Gene3D" id="3.40.30.10">
    <property type="entry name" value="Glutaredoxin"/>
    <property type="match status" value="1"/>
</dbReference>
<accession>F8E5R0</accession>